<dbReference type="Proteomes" id="UP000700596">
    <property type="component" value="Unassembled WGS sequence"/>
</dbReference>
<evidence type="ECO:0000256" key="1">
    <source>
        <dbReference type="SAM" id="MobiDB-lite"/>
    </source>
</evidence>
<comment type="caution">
    <text evidence="2">The sequence shown here is derived from an EMBL/GenBank/DDBJ whole genome shotgun (WGS) entry which is preliminary data.</text>
</comment>
<reference evidence="2" key="1">
    <citation type="journal article" date="2021" name="Nat. Commun.">
        <title>Genetic determinants of endophytism in the Arabidopsis root mycobiome.</title>
        <authorList>
            <person name="Mesny F."/>
            <person name="Miyauchi S."/>
            <person name="Thiergart T."/>
            <person name="Pickel B."/>
            <person name="Atanasova L."/>
            <person name="Karlsson M."/>
            <person name="Huettel B."/>
            <person name="Barry K.W."/>
            <person name="Haridas S."/>
            <person name="Chen C."/>
            <person name="Bauer D."/>
            <person name="Andreopoulos W."/>
            <person name="Pangilinan J."/>
            <person name="LaButti K."/>
            <person name="Riley R."/>
            <person name="Lipzen A."/>
            <person name="Clum A."/>
            <person name="Drula E."/>
            <person name="Henrissat B."/>
            <person name="Kohler A."/>
            <person name="Grigoriev I.V."/>
            <person name="Martin F.M."/>
            <person name="Hacquard S."/>
        </authorList>
    </citation>
    <scope>NUCLEOTIDE SEQUENCE</scope>
    <source>
        <strain evidence="2">MPI-CAGE-CH-0243</strain>
    </source>
</reference>
<name>A0A9P9DL01_9PLEO</name>
<evidence type="ECO:0000313" key="2">
    <source>
        <dbReference type="EMBL" id="KAH7122640.1"/>
    </source>
</evidence>
<dbReference type="OrthoDB" id="3694065at2759"/>
<dbReference type="EMBL" id="JAGMWT010000009">
    <property type="protein sequence ID" value="KAH7122640.1"/>
    <property type="molecule type" value="Genomic_DNA"/>
</dbReference>
<sequence length="581" mass="65574">MATLSLPQLSLNLPSTRISVNFDNFTANINPTTTPNPNLVSIAPLARKPVPTTNKQSRRHGYLHGLPLSEVTEESEHKYQPLGRHDSGVGLENGTEKWNPDQLFQSVQNAYGLSRTASPAPSTSSSSSNAESIFSRVQSTSTVRTPSPISFRSKKSLGSFREEPLNISSLPISLLEHILSYVLPVTQTISIGPLSMEHRHMQYRYHRPSLEYMDVRQALQHPLFAVSHHIRTVAIDLFYQKCTFAIDLASIYYTKVSSTVDENMKRQRKFWIDDPPKLVEESLQKITKLHIRLPVPSTEAGVRRGREEDEWMDGSDGKGGGNWRVNSIKKEQGDAQSVQECLDTITKLLTTSPNESLQRTRSFGRQRSRSRGRRSGRSTESSDVKRAPLKRLEIVLVKRSPWALIQPEVLGFVRTLRTLQVTGFMEYFFELNGQQAMWARKYRHKWKGMEPDSARLLQDLQSLTVAEKPIEPICTPVEFRFVDVDKSGRLGLVESALPKTPIVLDQPKRTRSLERDLPPIPATPRSVLRNPLSLFGKKNHKRADSYTMIMAEGMNSGSKGNQPPTIEELQKIAADIRNGLY</sequence>
<keyword evidence="3" id="KW-1185">Reference proteome</keyword>
<feature type="region of interest" description="Disordered" evidence="1">
    <location>
        <begin position="353"/>
        <end position="384"/>
    </location>
</feature>
<organism evidence="2 3">
    <name type="scientific">Dendryphion nanum</name>
    <dbReference type="NCBI Taxonomy" id="256645"/>
    <lineage>
        <taxon>Eukaryota</taxon>
        <taxon>Fungi</taxon>
        <taxon>Dikarya</taxon>
        <taxon>Ascomycota</taxon>
        <taxon>Pezizomycotina</taxon>
        <taxon>Dothideomycetes</taxon>
        <taxon>Pleosporomycetidae</taxon>
        <taxon>Pleosporales</taxon>
        <taxon>Torulaceae</taxon>
        <taxon>Dendryphion</taxon>
    </lineage>
</organism>
<protein>
    <recommendedName>
        <fullName evidence="4">F-box domain-containing protein</fullName>
    </recommendedName>
</protein>
<evidence type="ECO:0008006" key="4">
    <source>
        <dbReference type="Google" id="ProtNLM"/>
    </source>
</evidence>
<feature type="compositionally biased region" description="Basic residues" evidence="1">
    <location>
        <begin position="362"/>
        <end position="376"/>
    </location>
</feature>
<proteinExistence type="predicted"/>
<feature type="region of interest" description="Disordered" evidence="1">
    <location>
        <begin position="299"/>
        <end position="325"/>
    </location>
</feature>
<dbReference type="AlphaFoldDB" id="A0A9P9DL01"/>
<evidence type="ECO:0000313" key="3">
    <source>
        <dbReference type="Proteomes" id="UP000700596"/>
    </source>
</evidence>
<accession>A0A9P9DL01</accession>
<gene>
    <name evidence="2" type="ORF">B0J11DRAFT_569421</name>
</gene>